<reference evidence="1 2" key="1">
    <citation type="submission" date="2021-03" db="EMBL/GenBank/DDBJ databases">
        <authorList>
            <person name="King G.J."/>
            <person name="Bancroft I."/>
            <person name="Baten A."/>
            <person name="Bloomfield J."/>
            <person name="Borpatragohain P."/>
            <person name="He Z."/>
            <person name="Irish N."/>
            <person name="Irwin J."/>
            <person name="Liu K."/>
            <person name="Mauleon R.P."/>
            <person name="Moore J."/>
            <person name="Morris R."/>
            <person name="Ostergaard L."/>
            <person name="Wang B."/>
            <person name="Wells R."/>
        </authorList>
    </citation>
    <scope>NUCLEOTIDE SEQUENCE [LARGE SCALE GENOMIC DNA]</scope>
    <source>
        <strain evidence="1">R-o-18</strain>
        <tissue evidence="1">Leaf</tissue>
    </source>
</reference>
<name>A0ABQ7N7L0_BRACM</name>
<dbReference type="EMBL" id="JADBGQ010000003">
    <property type="protein sequence ID" value="KAG5406882.1"/>
    <property type="molecule type" value="Genomic_DNA"/>
</dbReference>
<proteinExistence type="predicted"/>
<sequence length="162" mass="18878">KSLGRLLDKSSNVFYPRRLRGSLQEVFCPNYLNAFEYVKLSDLNQTLENFLKDSWKTLGRLLGKSSIAFYARRRPTKFSGSLPKFPAQSYTNFGYTLEDFSEDSWKTLKNSRKTLGRLLEKSFNVFYARKLPTKFSGSLLPKVVQRNDVKWRPSLSMLRNNI</sequence>
<keyword evidence="2" id="KW-1185">Reference proteome</keyword>
<accession>A0ABQ7N7L0</accession>
<feature type="non-terminal residue" evidence="1">
    <location>
        <position position="1"/>
    </location>
</feature>
<evidence type="ECO:0000313" key="1">
    <source>
        <dbReference type="EMBL" id="KAG5406882.1"/>
    </source>
</evidence>
<gene>
    <name evidence="1" type="primary">A03p057020.1_BraROA</name>
    <name evidence="1" type="ORF">IGI04_013001</name>
</gene>
<protein>
    <submittedName>
        <fullName evidence="1">Uncharacterized protein</fullName>
    </submittedName>
</protein>
<comment type="caution">
    <text evidence="1">The sequence shown here is derived from an EMBL/GenBank/DDBJ whole genome shotgun (WGS) entry which is preliminary data.</text>
</comment>
<dbReference type="Proteomes" id="UP000823674">
    <property type="component" value="Chromosome A03"/>
</dbReference>
<organism evidence="1 2">
    <name type="scientific">Brassica rapa subsp. trilocularis</name>
    <dbReference type="NCBI Taxonomy" id="1813537"/>
    <lineage>
        <taxon>Eukaryota</taxon>
        <taxon>Viridiplantae</taxon>
        <taxon>Streptophyta</taxon>
        <taxon>Embryophyta</taxon>
        <taxon>Tracheophyta</taxon>
        <taxon>Spermatophyta</taxon>
        <taxon>Magnoliopsida</taxon>
        <taxon>eudicotyledons</taxon>
        <taxon>Gunneridae</taxon>
        <taxon>Pentapetalae</taxon>
        <taxon>rosids</taxon>
        <taxon>malvids</taxon>
        <taxon>Brassicales</taxon>
        <taxon>Brassicaceae</taxon>
        <taxon>Brassiceae</taxon>
        <taxon>Brassica</taxon>
    </lineage>
</organism>
<evidence type="ECO:0000313" key="2">
    <source>
        <dbReference type="Proteomes" id="UP000823674"/>
    </source>
</evidence>